<dbReference type="Proteomes" id="UP000307440">
    <property type="component" value="Unassembled WGS sequence"/>
</dbReference>
<dbReference type="AlphaFoldDB" id="A0A5C3L6T2"/>
<dbReference type="EMBL" id="ML210156">
    <property type="protein sequence ID" value="TFK28385.1"/>
    <property type="molecule type" value="Genomic_DNA"/>
</dbReference>
<name>A0A5C3L6T2_COPMA</name>
<evidence type="ECO:0000256" key="1">
    <source>
        <dbReference type="SAM" id="MobiDB-lite"/>
    </source>
</evidence>
<evidence type="ECO:0000313" key="2">
    <source>
        <dbReference type="EMBL" id="TFK28385.1"/>
    </source>
</evidence>
<reference evidence="2 3" key="1">
    <citation type="journal article" date="2019" name="Nat. Ecol. Evol.">
        <title>Megaphylogeny resolves global patterns of mushroom evolution.</title>
        <authorList>
            <person name="Varga T."/>
            <person name="Krizsan K."/>
            <person name="Foldi C."/>
            <person name="Dima B."/>
            <person name="Sanchez-Garcia M."/>
            <person name="Sanchez-Ramirez S."/>
            <person name="Szollosi G.J."/>
            <person name="Szarkandi J.G."/>
            <person name="Papp V."/>
            <person name="Albert L."/>
            <person name="Andreopoulos W."/>
            <person name="Angelini C."/>
            <person name="Antonin V."/>
            <person name="Barry K.W."/>
            <person name="Bougher N.L."/>
            <person name="Buchanan P."/>
            <person name="Buyck B."/>
            <person name="Bense V."/>
            <person name="Catcheside P."/>
            <person name="Chovatia M."/>
            <person name="Cooper J."/>
            <person name="Damon W."/>
            <person name="Desjardin D."/>
            <person name="Finy P."/>
            <person name="Geml J."/>
            <person name="Haridas S."/>
            <person name="Hughes K."/>
            <person name="Justo A."/>
            <person name="Karasinski D."/>
            <person name="Kautmanova I."/>
            <person name="Kiss B."/>
            <person name="Kocsube S."/>
            <person name="Kotiranta H."/>
            <person name="LaButti K.M."/>
            <person name="Lechner B.E."/>
            <person name="Liimatainen K."/>
            <person name="Lipzen A."/>
            <person name="Lukacs Z."/>
            <person name="Mihaltcheva S."/>
            <person name="Morgado L.N."/>
            <person name="Niskanen T."/>
            <person name="Noordeloos M.E."/>
            <person name="Ohm R.A."/>
            <person name="Ortiz-Santana B."/>
            <person name="Ovrebo C."/>
            <person name="Racz N."/>
            <person name="Riley R."/>
            <person name="Savchenko A."/>
            <person name="Shiryaev A."/>
            <person name="Soop K."/>
            <person name="Spirin V."/>
            <person name="Szebenyi C."/>
            <person name="Tomsovsky M."/>
            <person name="Tulloss R.E."/>
            <person name="Uehling J."/>
            <person name="Grigoriev I.V."/>
            <person name="Vagvolgyi C."/>
            <person name="Papp T."/>
            <person name="Martin F.M."/>
            <person name="Miettinen O."/>
            <person name="Hibbett D.S."/>
            <person name="Nagy L.G."/>
        </authorList>
    </citation>
    <scope>NUCLEOTIDE SEQUENCE [LARGE SCALE GENOMIC DNA]</scope>
    <source>
        <strain evidence="2 3">CBS 121175</strain>
    </source>
</reference>
<organism evidence="2 3">
    <name type="scientific">Coprinopsis marcescibilis</name>
    <name type="common">Agaric fungus</name>
    <name type="synonym">Psathyrella marcescibilis</name>
    <dbReference type="NCBI Taxonomy" id="230819"/>
    <lineage>
        <taxon>Eukaryota</taxon>
        <taxon>Fungi</taxon>
        <taxon>Dikarya</taxon>
        <taxon>Basidiomycota</taxon>
        <taxon>Agaricomycotina</taxon>
        <taxon>Agaricomycetes</taxon>
        <taxon>Agaricomycetidae</taxon>
        <taxon>Agaricales</taxon>
        <taxon>Agaricineae</taxon>
        <taxon>Psathyrellaceae</taxon>
        <taxon>Coprinopsis</taxon>
    </lineage>
</organism>
<sequence>MPSISSSSSSYTTRTWDEQPFKFKPAVRYNSEESDRSDPEPTWMGTRRWHNPQPVEVALDIAELDEPLDCQFKPKASVWIRTSESNWYPGVVVGHPKEMPLNDNDGYYDSSTYGTYYMVEFRICNKIRKYFAPLNGEIKPDTEAVRQLLQESNWL</sequence>
<accession>A0A5C3L6T2</accession>
<keyword evidence="3" id="KW-1185">Reference proteome</keyword>
<feature type="region of interest" description="Disordered" evidence="1">
    <location>
        <begin position="27"/>
        <end position="49"/>
    </location>
</feature>
<protein>
    <submittedName>
        <fullName evidence="2">Uncharacterized protein</fullName>
    </submittedName>
</protein>
<proteinExistence type="predicted"/>
<evidence type="ECO:0000313" key="3">
    <source>
        <dbReference type="Proteomes" id="UP000307440"/>
    </source>
</evidence>
<gene>
    <name evidence="2" type="ORF">FA15DRAFT_665351</name>
</gene>
<dbReference type="OrthoDB" id="3205170at2759"/>
<feature type="compositionally biased region" description="Basic and acidic residues" evidence="1">
    <location>
        <begin position="30"/>
        <end position="39"/>
    </location>
</feature>